<organism evidence="1 2">
    <name type="scientific">Halorientalis regularis</name>
    <dbReference type="NCBI Taxonomy" id="660518"/>
    <lineage>
        <taxon>Archaea</taxon>
        <taxon>Methanobacteriati</taxon>
        <taxon>Methanobacteriota</taxon>
        <taxon>Stenosarchaea group</taxon>
        <taxon>Halobacteria</taxon>
        <taxon>Halobacteriales</taxon>
        <taxon>Haloarculaceae</taxon>
        <taxon>Halorientalis</taxon>
    </lineage>
</organism>
<keyword evidence="2" id="KW-1185">Reference proteome</keyword>
<proteinExistence type="predicted"/>
<dbReference type="RefSeq" id="WP_092692811.1">
    <property type="nucleotide sequence ID" value="NZ_FNBK01000009.1"/>
</dbReference>
<name>A0A1G7NMP6_9EURY</name>
<reference evidence="2" key="1">
    <citation type="submission" date="2016-10" db="EMBL/GenBank/DDBJ databases">
        <authorList>
            <person name="Varghese N."/>
            <person name="Submissions S."/>
        </authorList>
    </citation>
    <scope>NUCLEOTIDE SEQUENCE [LARGE SCALE GENOMIC DNA]</scope>
    <source>
        <strain evidence="2">IBRC-M 10760</strain>
    </source>
</reference>
<dbReference type="EMBL" id="FNBK01000009">
    <property type="protein sequence ID" value="SDF75211.1"/>
    <property type="molecule type" value="Genomic_DNA"/>
</dbReference>
<dbReference type="AlphaFoldDB" id="A0A1G7NMP6"/>
<evidence type="ECO:0000313" key="2">
    <source>
        <dbReference type="Proteomes" id="UP000199076"/>
    </source>
</evidence>
<evidence type="ECO:0000313" key="1">
    <source>
        <dbReference type="EMBL" id="SDF75211.1"/>
    </source>
</evidence>
<dbReference type="OrthoDB" id="224053at2157"/>
<gene>
    <name evidence="1" type="ORF">SAMN05216218_10961</name>
</gene>
<sequence>MSSEFVWGATKVWHCRVCESRNVTTETDVFSDQCRNCTIYNQLDWSESGEVSVVEAKRIADGMEAD</sequence>
<dbReference type="STRING" id="660518.SAMN05216218_10961"/>
<accession>A0A1G7NMP6</accession>
<protein>
    <submittedName>
        <fullName evidence="1">Uncharacterized protein</fullName>
    </submittedName>
</protein>
<dbReference type="Proteomes" id="UP000199076">
    <property type="component" value="Unassembled WGS sequence"/>
</dbReference>